<dbReference type="PANTHER" id="PTHR15704">
    <property type="entry name" value="SUPERKILLER 3 PROTEIN-RELATED"/>
    <property type="match status" value="1"/>
</dbReference>
<dbReference type="EMBL" id="JAODUP010000043">
    <property type="protein sequence ID" value="KAK2166060.1"/>
    <property type="molecule type" value="Genomic_DNA"/>
</dbReference>
<dbReference type="Pfam" id="PF13432">
    <property type="entry name" value="TPR_16"/>
    <property type="match status" value="1"/>
</dbReference>
<dbReference type="Pfam" id="PF13181">
    <property type="entry name" value="TPR_8"/>
    <property type="match status" value="1"/>
</dbReference>
<protein>
    <recommendedName>
        <fullName evidence="6">Tetratricopeptide repeat protein 37</fullName>
    </recommendedName>
</protein>
<keyword evidence="5" id="KW-1185">Reference proteome</keyword>
<feature type="repeat" description="TPR" evidence="3">
    <location>
        <begin position="825"/>
        <end position="858"/>
    </location>
</feature>
<dbReference type="Gene3D" id="1.25.40.10">
    <property type="entry name" value="Tetratricopeptide repeat domain"/>
    <property type="match status" value="7"/>
</dbReference>
<evidence type="ECO:0000256" key="3">
    <source>
        <dbReference type="PROSITE-ProRule" id="PRU00339"/>
    </source>
</evidence>
<proteinExistence type="predicted"/>
<dbReference type="GO" id="GO:0055087">
    <property type="term" value="C:Ski complex"/>
    <property type="evidence" value="ECO:0007669"/>
    <property type="project" value="InterPro"/>
</dbReference>
<keyword evidence="1" id="KW-0677">Repeat</keyword>
<name>A0AAD9NDJ3_9ANNE</name>
<accession>A0AAD9NDJ3</accession>
<dbReference type="PANTHER" id="PTHR15704:SF7">
    <property type="entry name" value="SUPERKILLER COMPLEX PROTEIN 3"/>
    <property type="match status" value="1"/>
</dbReference>
<dbReference type="PROSITE" id="PS50005">
    <property type="entry name" value="TPR"/>
    <property type="match status" value="2"/>
</dbReference>
<feature type="repeat" description="TPR" evidence="3">
    <location>
        <begin position="564"/>
        <end position="597"/>
    </location>
</feature>
<evidence type="ECO:0000256" key="2">
    <source>
        <dbReference type="ARBA" id="ARBA00022803"/>
    </source>
</evidence>
<sequence length="1515" mass="169625">MDAKAIKATLKSAREAIREKDYKEALRHCKAILKADKNNYNALVFVGVAAEGLEQPEQALVAFKKATEINSDHLLGWQGLCGFYEKTNNPEYSENLIFVYTKLIELQKSDVTKCNQIRKKLVQLLELKGESQKCLELYHTLLNDVHDEAERRELLCCYVQFAQASKDLLNEEQKEKLLSVYKEVVDKDADVNTWMEYLKLLIKFKVLPIRISLAAKSFSECHPDASYPVELQARILLDLAIDDISKYVDDLSQILSHLKSVKPESGYALLINGAQNFEYANWKDAKVQLSQGEIHERCVHLLTTGSVCYCDATTVLGCFQKWLAEACIQLGDEKHLDEAKNVIEKLLEADKDADDLCILQAKIYLALNQVDHALQVLERVKDKKAQMYLALKGWLHHLMDSDEQAKTYLNAALSVSEGCSMTHYYMGRVLFDEKSPNSDTFKLCLTHLLKAAKLDPFYSKVFLYLGYYYGKILKDMNKSAKCFQKAYDLDPDSDEVGSALIDGLLASGEENKALHVLKDVTSHAKAGSAKWAWLRLGLYHLKHQDPTGAIISLQNALRADTKDFHCWECLGEAYMKRGSYTAALKAFTRATELDNSALFCYYQMATIKQILGSYDEAVTAYQSILETSSYVPALKGLGETYLLMARAALKDFFHGRAVNYCQEALTVLTSAASQRADLSCVWKLLGDGCIMLAPVPEADLCLSVPSKLISQSESEEGKVDINKQELISVGSRCYGMAVNLQPECAALWQDLGISYFYQSKLTDKLRVKTFISKSIQCLQKAVSINPLNYRHWNTLGVMAASDNIHHPGLAQHCFIKSIQVEANNVTAWTNLGVLYLMSDEIKLAHEAFKVAQSLDPSYVACWIGQALVAELVQDDEAMDLFRHTTELGNHVEGALGYGHWVCLIIQHSDHLTPSAFDYAVRRMAAIPAASDALAKYVDRVQDDYVAYNLYGLLLERQGLLSLACRTFSKAVELIEGNSEKEKTDDIRTNYARVLCTSNKARDSVEQYKKLYSLDTVDRLCGLGLASYKCELLRESIEAYQQALSVTKDVSDQSHIHAALGLVAYRMGDTNGAKRALFASSQLDKPSLYGLKALLAIGLLQRDSTLCTAVLQEFEKQPNPDNNITINKLIIAVDSLNRTTHRLGGHLLRAIHSHPDRADLWLEETEFLLNPNINKATTAIVCARKSLTLGKCRTNDNSMDNSRQQVSMQDKTLLLAFSSLGAGEHYSKKTSSALNLAMKCVFVQPDHLEAWFVLLSALYSQQRIAPNPALQSAVLSLTTHLMSKVESALSHAIGSKSRLQSLHVWCVKQYICGLLNGGRAEQAQQFLQQAAWLYDDDLHLQALVGAFNQNFSGLKQLVVKDVTGFTYQLLISLYIANGLSQEAEKAYQSWLSRATSRSERLSCLVQMAYFAFTILMSTEVEKDSAAEDKWKASFRKACDQGLKLDPKCISLWLMQGLITMGDTKQARSSKRSLHQVLHFSQNQLPHAADLARQQLLMVYTEKGDIDAIKELQESCY</sequence>
<dbReference type="InterPro" id="IPR039226">
    <property type="entry name" value="Ski3/TTC37"/>
</dbReference>
<dbReference type="InterPro" id="IPR011990">
    <property type="entry name" value="TPR-like_helical_dom_sf"/>
</dbReference>
<evidence type="ECO:0000313" key="4">
    <source>
        <dbReference type="EMBL" id="KAK2166060.1"/>
    </source>
</evidence>
<evidence type="ECO:0008006" key="6">
    <source>
        <dbReference type="Google" id="ProtNLM"/>
    </source>
</evidence>
<dbReference type="SMART" id="SM00028">
    <property type="entry name" value="TPR"/>
    <property type="match status" value="13"/>
</dbReference>
<reference evidence="4" key="1">
    <citation type="journal article" date="2023" name="Mol. Biol. Evol.">
        <title>Third-Generation Sequencing Reveals the Adaptive Role of the Epigenome in Three Deep-Sea Polychaetes.</title>
        <authorList>
            <person name="Perez M."/>
            <person name="Aroh O."/>
            <person name="Sun Y."/>
            <person name="Lan Y."/>
            <person name="Juniper S.K."/>
            <person name="Young C.R."/>
            <person name="Angers B."/>
            <person name="Qian P.Y."/>
        </authorList>
    </citation>
    <scope>NUCLEOTIDE SEQUENCE</scope>
    <source>
        <strain evidence="4">P08H-3</strain>
    </source>
</reference>
<evidence type="ECO:0000313" key="5">
    <source>
        <dbReference type="Proteomes" id="UP001208570"/>
    </source>
</evidence>
<gene>
    <name evidence="4" type="ORF">LSH36_43g08028</name>
</gene>
<comment type="caution">
    <text evidence="4">The sequence shown here is derived from an EMBL/GenBank/DDBJ whole genome shotgun (WGS) entry which is preliminary data.</text>
</comment>
<dbReference type="SUPFAM" id="SSF48452">
    <property type="entry name" value="TPR-like"/>
    <property type="match status" value="5"/>
</dbReference>
<dbReference type="Pfam" id="PF14559">
    <property type="entry name" value="TPR_19"/>
    <property type="match status" value="1"/>
</dbReference>
<keyword evidence="2 3" id="KW-0802">TPR repeat</keyword>
<dbReference type="Proteomes" id="UP001208570">
    <property type="component" value="Unassembled WGS sequence"/>
</dbReference>
<organism evidence="4 5">
    <name type="scientific">Paralvinella palmiformis</name>
    <dbReference type="NCBI Taxonomy" id="53620"/>
    <lineage>
        <taxon>Eukaryota</taxon>
        <taxon>Metazoa</taxon>
        <taxon>Spiralia</taxon>
        <taxon>Lophotrochozoa</taxon>
        <taxon>Annelida</taxon>
        <taxon>Polychaeta</taxon>
        <taxon>Sedentaria</taxon>
        <taxon>Canalipalpata</taxon>
        <taxon>Terebellida</taxon>
        <taxon>Terebelliformia</taxon>
        <taxon>Alvinellidae</taxon>
        <taxon>Paralvinella</taxon>
    </lineage>
</organism>
<dbReference type="InterPro" id="IPR019734">
    <property type="entry name" value="TPR_rpt"/>
</dbReference>
<evidence type="ECO:0000256" key="1">
    <source>
        <dbReference type="ARBA" id="ARBA00022737"/>
    </source>
</evidence>
<dbReference type="GO" id="GO:0006401">
    <property type="term" value="P:RNA catabolic process"/>
    <property type="evidence" value="ECO:0007669"/>
    <property type="project" value="InterPro"/>
</dbReference>